<evidence type="ECO:0000313" key="2">
    <source>
        <dbReference type="EMBL" id="MPN06429.1"/>
    </source>
</evidence>
<protein>
    <submittedName>
        <fullName evidence="2">Uncharacterized protein</fullName>
    </submittedName>
</protein>
<name>A0A645EZ16_9ZZZZ</name>
<sequence>MAAPAEYADELRSTWDSATEQEQEKILEMLTCLASLSGSVHTS</sequence>
<feature type="region of interest" description="Disordered" evidence="1">
    <location>
        <begin position="1"/>
        <end position="20"/>
    </location>
</feature>
<dbReference type="EMBL" id="VSSQ01052328">
    <property type="protein sequence ID" value="MPN06429.1"/>
    <property type="molecule type" value="Genomic_DNA"/>
</dbReference>
<dbReference type="AlphaFoldDB" id="A0A645EZ16"/>
<comment type="caution">
    <text evidence="2">The sequence shown here is derived from an EMBL/GenBank/DDBJ whole genome shotgun (WGS) entry which is preliminary data.</text>
</comment>
<proteinExistence type="predicted"/>
<reference evidence="2" key="1">
    <citation type="submission" date="2019-08" db="EMBL/GenBank/DDBJ databases">
        <authorList>
            <person name="Kucharzyk K."/>
            <person name="Murdoch R.W."/>
            <person name="Higgins S."/>
            <person name="Loffler F."/>
        </authorList>
    </citation>
    <scope>NUCLEOTIDE SEQUENCE</scope>
</reference>
<organism evidence="2">
    <name type="scientific">bioreactor metagenome</name>
    <dbReference type="NCBI Taxonomy" id="1076179"/>
    <lineage>
        <taxon>unclassified sequences</taxon>
        <taxon>metagenomes</taxon>
        <taxon>ecological metagenomes</taxon>
    </lineage>
</organism>
<accession>A0A645EZ16</accession>
<evidence type="ECO:0000256" key="1">
    <source>
        <dbReference type="SAM" id="MobiDB-lite"/>
    </source>
</evidence>
<gene>
    <name evidence="2" type="ORF">SDC9_153685</name>
</gene>